<dbReference type="AlphaFoldDB" id="C6H8B3"/>
<name>C6H8B3_AJECH</name>
<sequence length="179" mass="20219">MVEHHQTPGLFAQTIRHIDLPISYADLQGSQCRSPIPEFRVLSDVFLCMAPSGLGVRLSGGKEEAGRESDSIEKKQKTRNTLCLRRVVRCFWQPNITPAGPTPQKLQQALSLPYKIATIARYQANQMRFRLALAATAATEQTQDQWFSKGPDVMLQWKQHRLVAVLFCNMFSMSLSVQD</sequence>
<protein>
    <submittedName>
        <fullName evidence="1">Uncharacterized protein</fullName>
    </submittedName>
</protein>
<proteinExistence type="predicted"/>
<dbReference type="VEuPathDB" id="FungiDB:HCDG_01674"/>
<evidence type="ECO:0000313" key="1">
    <source>
        <dbReference type="EMBL" id="EER43644.1"/>
    </source>
</evidence>
<dbReference type="Proteomes" id="UP000002624">
    <property type="component" value="Unassembled WGS sequence"/>
</dbReference>
<gene>
    <name evidence="1" type="ORF">HCDG_01674</name>
</gene>
<dbReference type="EMBL" id="GG692420">
    <property type="protein sequence ID" value="EER43644.1"/>
    <property type="molecule type" value="Genomic_DNA"/>
</dbReference>
<reference evidence="2" key="1">
    <citation type="submission" date="2009-05" db="EMBL/GenBank/DDBJ databases">
        <title>The genome sequence of Ajellomyces capsulatus strain H143.</title>
        <authorList>
            <person name="Champion M."/>
            <person name="Cuomo C.A."/>
            <person name="Ma L.-J."/>
            <person name="Henn M.R."/>
            <person name="Sil A."/>
            <person name="Goldman B."/>
            <person name="Young S.K."/>
            <person name="Kodira C.D."/>
            <person name="Zeng Q."/>
            <person name="Koehrsen M."/>
            <person name="Alvarado L."/>
            <person name="Berlin A.M."/>
            <person name="Borenstein D."/>
            <person name="Chen Z."/>
            <person name="Engels R."/>
            <person name="Freedman E."/>
            <person name="Gellesch M."/>
            <person name="Goldberg J."/>
            <person name="Griggs A."/>
            <person name="Gujja S."/>
            <person name="Heiman D.I."/>
            <person name="Hepburn T.A."/>
            <person name="Howarth C."/>
            <person name="Jen D."/>
            <person name="Larson L."/>
            <person name="Lewis B."/>
            <person name="Mehta T."/>
            <person name="Park D."/>
            <person name="Pearson M."/>
            <person name="Roberts A."/>
            <person name="Saif S."/>
            <person name="Shea T.D."/>
            <person name="Shenoy N."/>
            <person name="Sisk P."/>
            <person name="Stolte C."/>
            <person name="Sykes S."/>
            <person name="Walk T."/>
            <person name="White J."/>
            <person name="Yandava C."/>
            <person name="Klein B."/>
            <person name="McEwen J.G."/>
            <person name="Puccia R."/>
            <person name="Goldman G.H."/>
            <person name="Felipe M.S."/>
            <person name="Nino-Vega G."/>
            <person name="San-Blas G."/>
            <person name="Taylor J.W."/>
            <person name="Mendoza L."/>
            <person name="Galagan J.E."/>
            <person name="Nusbaum C."/>
            <person name="Birren B.W."/>
        </authorList>
    </citation>
    <scope>NUCLEOTIDE SEQUENCE [LARGE SCALE GENOMIC DNA]</scope>
    <source>
        <strain evidence="2">H143</strain>
    </source>
</reference>
<dbReference type="HOGENOM" id="CLU_1503045_0_0_1"/>
<accession>C6H8B3</accession>
<organism evidence="1 2">
    <name type="scientific">Ajellomyces capsulatus (strain H143)</name>
    <name type="common">Darling's disease fungus</name>
    <name type="synonym">Histoplasma capsulatum</name>
    <dbReference type="NCBI Taxonomy" id="544712"/>
    <lineage>
        <taxon>Eukaryota</taxon>
        <taxon>Fungi</taxon>
        <taxon>Dikarya</taxon>
        <taxon>Ascomycota</taxon>
        <taxon>Pezizomycotina</taxon>
        <taxon>Eurotiomycetes</taxon>
        <taxon>Eurotiomycetidae</taxon>
        <taxon>Onygenales</taxon>
        <taxon>Ajellomycetaceae</taxon>
        <taxon>Histoplasma</taxon>
    </lineage>
</organism>
<evidence type="ECO:0000313" key="2">
    <source>
        <dbReference type="Proteomes" id="UP000002624"/>
    </source>
</evidence>